<dbReference type="InterPro" id="IPR050804">
    <property type="entry name" value="MCC"/>
</dbReference>
<keyword evidence="4" id="KW-1185">Reference proteome</keyword>
<organism evidence="3 4">
    <name type="scientific">Fraxinus pennsylvanica</name>
    <dbReference type="NCBI Taxonomy" id="56036"/>
    <lineage>
        <taxon>Eukaryota</taxon>
        <taxon>Viridiplantae</taxon>
        <taxon>Streptophyta</taxon>
        <taxon>Embryophyta</taxon>
        <taxon>Tracheophyta</taxon>
        <taxon>Spermatophyta</taxon>
        <taxon>Magnoliopsida</taxon>
        <taxon>eudicotyledons</taxon>
        <taxon>Gunneridae</taxon>
        <taxon>Pentapetalae</taxon>
        <taxon>asterids</taxon>
        <taxon>lamiids</taxon>
        <taxon>Lamiales</taxon>
        <taxon>Oleaceae</taxon>
        <taxon>Oleeae</taxon>
        <taxon>Fraxinus</taxon>
    </lineage>
</organism>
<dbReference type="InterPro" id="IPR002083">
    <property type="entry name" value="MATH/TRAF_dom"/>
</dbReference>
<dbReference type="SUPFAM" id="SSF49599">
    <property type="entry name" value="TRAF domain-like"/>
    <property type="match status" value="1"/>
</dbReference>
<dbReference type="Pfam" id="PF22486">
    <property type="entry name" value="MATH_2"/>
    <property type="match status" value="1"/>
</dbReference>
<name>A0AAD1ZGQ3_9LAMI</name>
<dbReference type="PANTHER" id="PTHR46236:SF35">
    <property type="entry name" value="MATH DOMAIN-CONTAINING PROTEIN"/>
    <property type="match status" value="1"/>
</dbReference>
<dbReference type="Gene3D" id="2.60.210.10">
    <property type="entry name" value="Apoptosis, Tumor Necrosis Factor Receptor Associated Protein 2, Chain A"/>
    <property type="match status" value="1"/>
</dbReference>
<feature type="domain" description="MATH" evidence="2">
    <location>
        <begin position="59"/>
        <end position="148"/>
    </location>
</feature>
<proteinExistence type="predicted"/>
<keyword evidence="1" id="KW-0175">Coiled coil</keyword>
<dbReference type="PROSITE" id="PS50144">
    <property type="entry name" value="MATH"/>
    <property type="match status" value="1"/>
</dbReference>
<dbReference type="InterPro" id="IPR008974">
    <property type="entry name" value="TRAF-like"/>
</dbReference>
<evidence type="ECO:0000259" key="2">
    <source>
        <dbReference type="PROSITE" id="PS50144"/>
    </source>
</evidence>
<accession>A0AAD1ZGQ3</accession>
<protein>
    <recommendedName>
        <fullName evidence="2">MATH domain-containing protein</fullName>
    </recommendedName>
</protein>
<dbReference type="AlphaFoldDB" id="A0AAD1ZGQ3"/>
<sequence>MCKNKAENLKSLHFLFQNSDARQRVYHPKLRQRHDDADSSIVGCNSSPIFCTVGEEPQASRFTWAIDNFSRLNVKKLYSDVFTIGGYKWRVLIFPKGNNVDYLSMYLDVEDSAALPYGWNRYAQFSLALTIRKGKGKSEDKGKGKRIE</sequence>
<gene>
    <name evidence="3" type="ORF">FPE_LOCUS14380</name>
</gene>
<evidence type="ECO:0000313" key="4">
    <source>
        <dbReference type="Proteomes" id="UP000834106"/>
    </source>
</evidence>
<reference evidence="3" key="1">
    <citation type="submission" date="2023-05" db="EMBL/GenBank/DDBJ databases">
        <authorList>
            <person name="Huff M."/>
        </authorList>
    </citation>
    <scope>NUCLEOTIDE SEQUENCE</scope>
</reference>
<evidence type="ECO:0000256" key="1">
    <source>
        <dbReference type="ARBA" id="ARBA00023054"/>
    </source>
</evidence>
<dbReference type="PANTHER" id="PTHR46236">
    <property type="entry name" value="TRAF-LIKE SUPERFAMILY PROTEIN"/>
    <property type="match status" value="1"/>
</dbReference>
<dbReference type="EMBL" id="OU503043">
    <property type="protein sequence ID" value="CAI9766950.1"/>
    <property type="molecule type" value="Genomic_DNA"/>
</dbReference>
<dbReference type="Proteomes" id="UP000834106">
    <property type="component" value="Chromosome 8"/>
</dbReference>
<evidence type="ECO:0000313" key="3">
    <source>
        <dbReference type="EMBL" id="CAI9766950.1"/>
    </source>
</evidence>